<dbReference type="Proteomes" id="UP001237642">
    <property type="component" value="Unassembled WGS sequence"/>
</dbReference>
<dbReference type="EMBL" id="JAUIZM010000001">
    <property type="protein sequence ID" value="KAK1403082.1"/>
    <property type="molecule type" value="Genomic_DNA"/>
</dbReference>
<reference evidence="1" key="2">
    <citation type="submission" date="2023-05" db="EMBL/GenBank/DDBJ databases">
        <authorList>
            <person name="Schelkunov M.I."/>
        </authorList>
    </citation>
    <scope>NUCLEOTIDE SEQUENCE</scope>
    <source>
        <strain evidence="1">Hsosn_3</strain>
        <tissue evidence="1">Leaf</tissue>
    </source>
</reference>
<dbReference type="Pfam" id="PF03130">
    <property type="entry name" value="HEAT_PBS"/>
    <property type="match status" value="1"/>
</dbReference>
<dbReference type="PANTHER" id="PTHR12697:SF5">
    <property type="entry name" value="DEOXYHYPUSINE HYDROXYLASE"/>
    <property type="match status" value="1"/>
</dbReference>
<gene>
    <name evidence="1" type="ORF">POM88_002687</name>
</gene>
<protein>
    <submittedName>
        <fullName evidence="1">Uncharacterized protein</fullName>
    </submittedName>
</protein>
<dbReference type="AlphaFoldDB" id="A0AAD8NBJ0"/>
<name>A0AAD8NBJ0_9APIA</name>
<keyword evidence="2" id="KW-1185">Reference proteome</keyword>
<reference evidence="1" key="1">
    <citation type="submission" date="2023-02" db="EMBL/GenBank/DDBJ databases">
        <title>Genome of toxic invasive species Heracleum sosnowskyi carries increased number of genes despite the absence of recent whole-genome duplications.</title>
        <authorList>
            <person name="Schelkunov M."/>
            <person name="Shtratnikova V."/>
            <person name="Makarenko M."/>
            <person name="Klepikova A."/>
            <person name="Omelchenko D."/>
            <person name="Novikova G."/>
            <person name="Obukhova E."/>
            <person name="Bogdanov V."/>
            <person name="Penin A."/>
            <person name="Logacheva M."/>
        </authorList>
    </citation>
    <scope>NUCLEOTIDE SEQUENCE</scope>
    <source>
        <strain evidence="1">Hsosn_3</strain>
        <tissue evidence="1">Leaf</tissue>
    </source>
</reference>
<evidence type="ECO:0000313" key="1">
    <source>
        <dbReference type="EMBL" id="KAK1403082.1"/>
    </source>
</evidence>
<dbReference type="InterPro" id="IPR004155">
    <property type="entry name" value="PBS_lyase_HEAT"/>
</dbReference>
<proteinExistence type="predicted"/>
<accession>A0AAD8NBJ0</accession>
<comment type="caution">
    <text evidence="1">The sequence shown here is derived from an EMBL/GenBank/DDBJ whole genome shotgun (WGS) entry which is preliminary data.</text>
</comment>
<evidence type="ECO:0000313" key="2">
    <source>
        <dbReference type="Proteomes" id="UP001237642"/>
    </source>
</evidence>
<organism evidence="1 2">
    <name type="scientific">Heracleum sosnowskyi</name>
    <dbReference type="NCBI Taxonomy" id="360622"/>
    <lineage>
        <taxon>Eukaryota</taxon>
        <taxon>Viridiplantae</taxon>
        <taxon>Streptophyta</taxon>
        <taxon>Embryophyta</taxon>
        <taxon>Tracheophyta</taxon>
        <taxon>Spermatophyta</taxon>
        <taxon>Magnoliopsida</taxon>
        <taxon>eudicotyledons</taxon>
        <taxon>Gunneridae</taxon>
        <taxon>Pentapetalae</taxon>
        <taxon>asterids</taxon>
        <taxon>campanulids</taxon>
        <taxon>Apiales</taxon>
        <taxon>Apiaceae</taxon>
        <taxon>Apioideae</taxon>
        <taxon>apioid superclade</taxon>
        <taxon>Tordylieae</taxon>
        <taxon>Tordyliinae</taxon>
        <taxon>Heracleum</taxon>
    </lineage>
</organism>
<dbReference type="SUPFAM" id="SSF48371">
    <property type="entry name" value="ARM repeat"/>
    <property type="match status" value="1"/>
</dbReference>
<dbReference type="InterPro" id="IPR016024">
    <property type="entry name" value="ARM-type_fold"/>
</dbReference>
<dbReference type="PANTHER" id="PTHR12697">
    <property type="entry name" value="PBS LYASE HEAT-LIKE PROTEIN"/>
    <property type="match status" value="1"/>
</dbReference>
<sequence length="147" mass="16546">MEKLFCERLLDENQPISERFRALFYLCNLKGSLPRNALIQATRDSSNLLAHEAAFFLGQMQDVEAIPALENVLMICHCILLYAMRLLKLLVLLEFTIFCFKYLLVKLLNKLASVRALGLGGGGQGLTDLQDGSEEPPVAVELRIYKD</sequence>
<dbReference type="GO" id="GO:0016491">
    <property type="term" value="F:oxidoreductase activity"/>
    <property type="evidence" value="ECO:0007669"/>
    <property type="project" value="TreeGrafter"/>
</dbReference>